<accession>A0A5D3G6W1</accession>
<evidence type="ECO:0000313" key="4">
    <source>
        <dbReference type="Proteomes" id="UP000324029"/>
    </source>
</evidence>
<dbReference type="EMBL" id="VSRO01000019">
    <property type="protein sequence ID" value="TYK54522.1"/>
    <property type="molecule type" value="Genomic_DNA"/>
</dbReference>
<comment type="caution">
    <text evidence="3">The sequence shown here is derived from an EMBL/GenBank/DDBJ whole genome shotgun (WGS) entry which is preliminary data.</text>
</comment>
<sequence>MISGAPLNHAGRNSTGIWGVNRQGCRFSRPAPWMTRGGGPPNPCRITGTPSPGAAVRAEP</sequence>
<name>A0A5D3G6W1_9PSED</name>
<feature type="region of interest" description="Disordered" evidence="1">
    <location>
        <begin position="1"/>
        <end position="60"/>
    </location>
</feature>
<protein>
    <submittedName>
        <fullName evidence="3">Uncharacterized protein</fullName>
    </submittedName>
</protein>
<reference evidence="3 4" key="1">
    <citation type="submission" date="2019-08" db="EMBL/GenBank/DDBJ databases">
        <title>Subclass B2 metallo-beta lactamase from Pseudomonas synxantha.</title>
        <authorList>
            <person name="Poirel L."/>
            <person name="Palmieri M."/>
            <person name="Masseron A."/>
            <person name="Perreten V."/>
            <person name="Nordman P."/>
        </authorList>
    </citation>
    <scope>NUCLEOTIDE SEQUENCE [LARGE SCALE GENOMIC DNA]</scope>
    <source>
        <strain evidence="3 4">MCP106</strain>
    </source>
</reference>
<gene>
    <name evidence="3" type="ORF">FXO26_20015</name>
    <name evidence="2" type="ORF">FXO26_27160</name>
</gene>
<dbReference type="EMBL" id="VSRO01000010">
    <property type="protein sequence ID" value="TYK56036.1"/>
    <property type="molecule type" value="Genomic_DNA"/>
</dbReference>
<evidence type="ECO:0000313" key="2">
    <source>
        <dbReference type="EMBL" id="TYK54522.1"/>
    </source>
</evidence>
<dbReference type="AlphaFoldDB" id="A0A5D3G6W1"/>
<evidence type="ECO:0000256" key="1">
    <source>
        <dbReference type="SAM" id="MobiDB-lite"/>
    </source>
</evidence>
<evidence type="ECO:0000313" key="3">
    <source>
        <dbReference type="EMBL" id="TYK56036.1"/>
    </source>
</evidence>
<reference evidence="3 4" key="2">
    <citation type="submission" date="2019-08" db="EMBL/GenBank/DDBJ databases">
        <authorList>
            <person name="Brilhante M."/>
            <person name="Perreten V."/>
        </authorList>
    </citation>
    <scope>NUCLEOTIDE SEQUENCE [LARGE SCALE GENOMIC DNA]</scope>
    <source>
        <strain evidence="3 4">MCP106</strain>
    </source>
</reference>
<dbReference type="Proteomes" id="UP000324029">
    <property type="component" value="Unassembled WGS sequence"/>
</dbReference>
<organism evidence="3 4">
    <name type="scientific">Pseudomonas synxantha</name>
    <dbReference type="NCBI Taxonomy" id="47883"/>
    <lineage>
        <taxon>Bacteria</taxon>
        <taxon>Pseudomonadati</taxon>
        <taxon>Pseudomonadota</taxon>
        <taxon>Gammaproteobacteria</taxon>
        <taxon>Pseudomonadales</taxon>
        <taxon>Pseudomonadaceae</taxon>
        <taxon>Pseudomonas</taxon>
    </lineage>
</organism>
<proteinExistence type="predicted"/>